<name>A0AAV4BFZ4_9GAST</name>
<keyword evidence="2" id="KW-1185">Reference proteome</keyword>
<dbReference type="Proteomes" id="UP000735302">
    <property type="component" value="Unassembled WGS sequence"/>
</dbReference>
<proteinExistence type="predicted"/>
<evidence type="ECO:0000313" key="2">
    <source>
        <dbReference type="Proteomes" id="UP000735302"/>
    </source>
</evidence>
<reference evidence="1 2" key="1">
    <citation type="journal article" date="2021" name="Elife">
        <title>Chloroplast acquisition without the gene transfer in kleptoplastic sea slugs, Plakobranchus ocellatus.</title>
        <authorList>
            <person name="Maeda T."/>
            <person name="Takahashi S."/>
            <person name="Yoshida T."/>
            <person name="Shimamura S."/>
            <person name="Takaki Y."/>
            <person name="Nagai Y."/>
            <person name="Toyoda A."/>
            <person name="Suzuki Y."/>
            <person name="Arimoto A."/>
            <person name="Ishii H."/>
            <person name="Satoh N."/>
            <person name="Nishiyama T."/>
            <person name="Hasebe M."/>
            <person name="Maruyama T."/>
            <person name="Minagawa J."/>
            <person name="Obokata J."/>
            <person name="Shigenobu S."/>
        </authorList>
    </citation>
    <scope>NUCLEOTIDE SEQUENCE [LARGE SCALE GENOMIC DNA]</scope>
</reference>
<dbReference type="EMBL" id="BLXT01004960">
    <property type="protein sequence ID" value="GFO18518.1"/>
    <property type="molecule type" value="Genomic_DNA"/>
</dbReference>
<sequence>MKSTQKVHCDRYSSIRSNWPHSCYSHVEQSESPLRQVLLHQVKLASQLLQSCRAIRKSTVTGTPPSGQTGLTAVAVM</sequence>
<protein>
    <submittedName>
        <fullName evidence="1">Uncharacterized protein</fullName>
    </submittedName>
</protein>
<accession>A0AAV4BFZ4</accession>
<evidence type="ECO:0000313" key="1">
    <source>
        <dbReference type="EMBL" id="GFO18518.1"/>
    </source>
</evidence>
<gene>
    <name evidence="1" type="ORF">PoB_004502300</name>
</gene>
<comment type="caution">
    <text evidence="1">The sequence shown here is derived from an EMBL/GenBank/DDBJ whole genome shotgun (WGS) entry which is preliminary data.</text>
</comment>
<dbReference type="AlphaFoldDB" id="A0AAV4BFZ4"/>
<organism evidence="1 2">
    <name type="scientific">Plakobranchus ocellatus</name>
    <dbReference type="NCBI Taxonomy" id="259542"/>
    <lineage>
        <taxon>Eukaryota</taxon>
        <taxon>Metazoa</taxon>
        <taxon>Spiralia</taxon>
        <taxon>Lophotrochozoa</taxon>
        <taxon>Mollusca</taxon>
        <taxon>Gastropoda</taxon>
        <taxon>Heterobranchia</taxon>
        <taxon>Euthyneura</taxon>
        <taxon>Panpulmonata</taxon>
        <taxon>Sacoglossa</taxon>
        <taxon>Placobranchoidea</taxon>
        <taxon>Plakobranchidae</taxon>
        <taxon>Plakobranchus</taxon>
    </lineage>
</organism>